<dbReference type="InterPro" id="IPR016192">
    <property type="entry name" value="APOBEC/CMP_deaminase_Zn-bd"/>
</dbReference>
<dbReference type="InterPro" id="IPR002125">
    <property type="entry name" value="CMP_dCMP_dom"/>
</dbReference>
<dbReference type="OrthoDB" id="9802676at2"/>
<dbReference type="GO" id="GO:0008270">
    <property type="term" value="F:zinc ion binding"/>
    <property type="evidence" value="ECO:0007669"/>
    <property type="project" value="InterPro"/>
</dbReference>
<evidence type="ECO:0000313" key="4">
    <source>
        <dbReference type="EMBL" id="RZU47388.1"/>
    </source>
</evidence>
<keyword evidence="2" id="KW-0862">Zinc</keyword>
<dbReference type="RefSeq" id="WP_130410636.1">
    <property type="nucleotide sequence ID" value="NZ_SHKX01000010.1"/>
</dbReference>
<gene>
    <name evidence="4" type="ORF">EV700_0349</name>
</gene>
<keyword evidence="1" id="KW-0479">Metal-binding</keyword>
<evidence type="ECO:0000256" key="1">
    <source>
        <dbReference type="ARBA" id="ARBA00022723"/>
    </source>
</evidence>
<keyword evidence="5" id="KW-1185">Reference proteome</keyword>
<evidence type="ECO:0000256" key="2">
    <source>
        <dbReference type="ARBA" id="ARBA00022833"/>
    </source>
</evidence>
<name>A0A4Q7ZA18_9GAMM</name>
<dbReference type="PANTHER" id="PTHR11079">
    <property type="entry name" value="CYTOSINE DEAMINASE FAMILY MEMBER"/>
    <property type="match status" value="1"/>
</dbReference>
<dbReference type="Pfam" id="PF00383">
    <property type="entry name" value="dCMP_cyt_deam_1"/>
    <property type="match status" value="1"/>
</dbReference>
<dbReference type="SUPFAM" id="SSF53927">
    <property type="entry name" value="Cytidine deaminase-like"/>
    <property type="match status" value="1"/>
</dbReference>
<dbReference type="CDD" id="cd01285">
    <property type="entry name" value="nucleoside_deaminase"/>
    <property type="match status" value="1"/>
</dbReference>
<dbReference type="PROSITE" id="PS00903">
    <property type="entry name" value="CYT_DCMP_DEAMINASES_1"/>
    <property type="match status" value="1"/>
</dbReference>
<dbReference type="Proteomes" id="UP000292423">
    <property type="component" value="Unassembled WGS sequence"/>
</dbReference>
<evidence type="ECO:0000259" key="3">
    <source>
        <dbReference type="PROSITE" id="PS51747"/>
    </source>
</evidence>
<dbReference type="EMBL" id="SHKX01000010">
    <property type="protein sequence ID" value="RZU47388.1"/>
    <property type="molecule type" value="Genomic_DNA"/>
</dbReference>
<dbReference type="InterPro" id="IPR016193">
    <property type="entry name" value="Cytidine_deaminase-like"/>
</dbReference>
<comment type="caution">
    <text evidence="4">The sequence shown here is derived from an EMBL/GenBank/DDBJ whole genome shotgun (WGS) entry which is preliminary data.</text>
</comment>
<accession>A0A4Q7ZA18</accession>
<dbReference type="PANTHER" id="PTHR11079:SF161">
    <property type="entry name" value="CMP_DCMP-TYPE DEAMINASE DOMAIN-CONTAINING PROTEIN"/>
    <property type="match status" value="1"/>
</dbReference>
<feature type="domain" description="CMP/dCMP-type deaminase" evidence="3">
    <location>
        <begin position="25"/>
        <end position="158"/>
    </location>
</feature>
<dbReference type="AlphaFoldDB" id="A0A4Q7ZA18"/>
<protein>
    <submittedName>
        <fullName evidence="4">tRNA(Arg) A34 adenosine deaminase TadA</fullName>
    </submittedName>
</protein>
<proteinExistence type="predicted"/>
<dbReference type="Gene3D" id="3.40.140.10">
    <property type="entry name" value="Cytidine Deaminase, domain 2"/>
    <property type="match status" value="1"/>
</dbReference>
<dbReference type="GO" id="GO:0006152">
    <property type="term" value="P:purine nucleoside catabolic process"/>
    <property type="evidence" value="ECO:0007669"/>
    <property type="project" value="TreeGrafter"/>
</dbReference>
<evidence type="ECO:0000313" key="5">
    <source>
        <dbReference type="Proteomes" id="UP000292423"/>
    </source>
</evidence>
<reference evidence="4 5" key="1">
    <citation type="submission" date="2019-02" db="EMBL/GenBank/DDBJ databases">
        <title>Genomic Encyclopedia of Type Strains, Phase IV (KMG-IV): sequencing the most valuable type-strain genomes for metagenomic binning, comparative biology and taxonomic classification.</title>
        <authorList>
            <person name="Goeker M."/>
        </authorList>
    </citation>
    <scope>NUCLEOTIDE SEQUENCE [LARGE SCALE GENOMIC DNA]</scope>
    <source>
        <strain evidence="4 5">DSM 105135</strain>
    </source>
</reference>
<dbReference type="PROSITE" id="PS51747">
    <property type="entry name" value="CYT_DCMP_DEAMINASES_2"/>
    <property type="match status" value="1"/>
</dbReference>
<sequence length="186" mass="20018">MTIQIQLTLPDWLSAFMEQGPRHYETPAARMSLAIELAARNVLGKTGGPFGAAVFDKQSGLLLGVGVNLVMNSGLSMAHAEMVAISVAQKHLGQLSLTGPGGRWQLATSCEPCSMCLGGIHWSGLKSVLIGARDEDARAIGFHEGHKPHDWEAAWRVDGIEVQRDLLRAESCAVLQAYIRQGGVIY</sequence>
<dbReference type="GO" id="GO:0047974">
    <property type="term" value="F:guanosine deaminase activity"/>
    <property type="evidence" value="ECO:0007669"/>
    <property type="project" value="TreeGrafter"/>
</dbReference>
<organism evidence="4 5">
    <name type="scientific">Fluviicoccus keumensis</name>
    <dbReference type="NCBI Taxonomy" id="1435465"/>
    <lineage>
        <taxon>Bacteria</taxon>
        <taxon>Pseudomonadati</taxon>
        <taxon>Pseudomonadota</taxon>
        <taxon>Gammaproteobacteria</taxon>
        <taxon>Moraxellales</taxon>
        <taxon>Moraxellaceae</taxon>
        <taxon>Fluviicoccus</taxon>
    </lineage>
</organism>